<dbReference type="GO" id="GO:0004451">
    <property type="term" value="F:isocitrate lyase activity"/>
    <property type="evidence" value="ECO:0007669"/>
    <property type="project" value="UniProtKB-UniRule"/>
</dbReference>
<dbReference type="Proteomes" id="UP000019222">
    <property type="component" value="Chromosome"/>
</dbReference>
<dbReference type="InterPro" id="IPR040442">
    <property type="entry name" value="Pyrv_kinase-like_dom_sf"/>
</dbReference>
<feature type="binding site" evidence="13">
    <location>
        <begin position="194"/>
        <end position="195"/>
    </location>
    <ligand>
        <name>substrate</name>
    </ligand>
</feature>
<dbReference type="NCBIfam" id="NF011645">
    <property type="entry name" value="PRK15063.1"/>
    <property type="match status" value="1"/>
</dbReference>
<dbReference type="GO" id="GO:0006099">
    <property type="term" value="P:tricarboxylic acid cycle"/>
    <property type="evidence" value="ECO:0007669"/>
    <property type="project" value="UniProtKB-UniRule"/>
</dbReference>
<feature type="active site" description="Proton acceptor" evidence="12">
    <location>
        <position position="193"/>
    </location>
</feature>
<proteinExistence type="inferred from homology"/>
<dbReference type="NCBIfam" id="TIGR01346">
    <property type="entry name" value="isocit_lyase"/>
    <property type="match status" value="2"/>
</dbReference>
<dbReference type="KEGG" id="cvt:B843_04745"/>
<keyword evidence="6" id="KW-0816">Tricarboxylic acid cycle</keyword>
<dbReference type="EC" id="4.1.3.1" evidence="4 11"/>
<dbReference type="Gene3D" id="3.20.20.60">
    <property type="entry name" value="Phosphoenolpyruvate-binding domains"/>
    <property type="match status" value="1"/>
</dbReference>
<evidence type="ECO:0000313" key="16">
    <source>
        <dbReference type="Proteomes" id="UP000019222"/>
    </source>
</evidence>
<organism evidence="15 16">
    <name type="scientific">Corynebacterium vitaeruminis DSM 20294</name>
    <dbReference type="NCBI Taxonomy" id="1224164"/>
    <lineage>
        <taxon>Bacteria</taxon>
        <taxon>Bacillati</taxon>
        <taxon>Actinomycetota</taxon>
        <taxon>Actinomycetes</taxon>
        <taxon>Mycobacteriales</taxon>
        <taxon>Corynebacteriaceae</taxon>
        <taxon>Corynebacterium</taxon>
    </lineage>
</organism>
<keyword evidence="8 14" id="KW-0460">Magnesium</keyword>
<comment type="catalytic activity">
    <reaction evidence="10">
        <text>D-threo-isocitrate = glyoxylate + succinate</text>
        <dbReference type="Rhea" id="RHEA:13245"/>
        <dbReference type="ChEBI" id="CHEBI:15562"/>
        <dbReference type="ChEBI" id="CHEBI:30031"/>
        <dbReference type="ChEBI" id="CHEBI:36655"/>
        <dbReference type="EC" id="4.1.3.1"/>
    </reaction>
</comment>
<reference evidence="15 16" key="1">
    <citation type="submission" date="2013-02" db="EMBL/GenBank/DDBJ databases">
        <title>The complete genome sequence of Corynebacterium vitaeruminis DSM 20294.</title>
        <authorList>
            <person name="Ruckert C."/>
            <person name="Albersmeier A."/>
            <person name="Kalinowski J."/>
        </authorList>
    </citation>
    <scope>NUCLEOTIDE SEQUENCE [LARGE SCALE GENOMIC DNA]</scope>
    <source>
        <strain evidence="16">ATCC 10234</strain>
    </source>
</reference>
<dbReference type="HOGENOM" id="CLU_019214_2_0_11"/>
<dbReference type="STRING" id="1224164.B843_04745"/>
<feature type="binding site" evidence="13">
    <location>
        <position position="349"/>
    </location>
    <ligand>
        <name>substrate</name>
    </ligand>
</feature>
<evidence type="ECO:0000256" key="8">
    <source>
        <dbReference type="ARBA" id="ARBA00022842"/>
    </source>
</evidence>
<dbReference type="InterPro" id="IPR039556">
    <property type="entry name" value="ICL/PEPM"/>
</dbReference>
<dbReference type="PATRIC" id="fig|1224164.3.peg.944"/>
<dbReference type="GO" id="GO:0006097">
    <property type="term" value="P:glyoxylate cycle"/>
    <property type="evidence" value="ECO:0007669"/>
    <property type="project" value="UniProtKB-KW"/>
</dbReference>
<keyword evidence="16" id="KW-1185">Reference proteome</keyword>
<keyword evidence="5" id="KW-0329">Glyoxylate bypass</keyword>
<dbReference type="PANTHER" id="PTHR21631:SF3">
    <property type="entry name" value="BIFUNCTIONAL GLYOXYLATE CYCLE PROTEIN"/>
    <property type="match status" value="1"/>
</dbReference>
<dbReference type="SUPFAM" id="SSF51621">
    <property type="entry name" value="Phosphoenolpyruvate/pyruvate domain"/>
    <property type="match status" value="1"/>
</dbReference>
<dbReference type="RefSeq" id="WP_025252375.1">
    <property type="nucleotide sequence ID" value="NZ_CP004353.1"/>
</dbReference>
<dbReference type="InterPro" id="IPR006254">
    <property type="entry name" value="Isocitrate_lyase"/>
</dbReference>
<feature type="binding site" evidence="13">
    <location>
        <begin position="93"/>
        <end position="95"/>
    </location>
    <ligand>
        <name>substrate</name>
    </ligand>
</feature>
<evidence type="ECO:0000256" key="10">
    <source>
        <dbReference type="ARBA" id="ARBA00023531"/>
    </source>
</evidence>
<dbReference type="eggNOG" id="COG2224">
    <property type="taxonomic scope" value="Bacteria"/>
</dbReference>
<comment type="pathway">
    <text evidence="1">Carbohydrate metabolism; glyoxylate cycle; (S)-malate from isocitrate: step 1/2.</text>
</comment>
<evidence type="ECO:0000256" key="2">
    <source>
        <dbReference type="ARBA" id="ARBA00005704"/>
    </source>
</evidence>
<evidence type="ECO:0000313" key="15">
    <source>
        <dbReference type="EMBL" id="AHI22338.1"/>
    </source>
</evidence>
<evidence type="ECO:0000256" key="11">
    <source>
        <dbReference type="NCBIfam" id="TIGR01346"/>
    </source>
</evidence>
<keyword evidence="7 14" id="KW-0479">Metal-binding</keyword>
<protein>
    <recommendedName>
        <fullName evidence="4 11">Isocitrate lyase</fullName>
        <ecNumber evidence="4 11">4.1.3.1</ecNumber>
    </recommendedName>
</protein>
<feature type="binding site" evidence="14">
    <location>
        <position position="155"/>
    </location>
    <ligand>
        <name>Mg(2+)</name>
        <dbReference type="ChEBI" id="CHEBI:18420"/>
    </ligand>
</feature>
<comment type="cofactor">
    <cofactor evidence="14">
        <name>Mg(2+)</name>
        <dbReference type="ChEBI" id="CHEBI:18420"/>
    </cofactor>
    <text evidence="14">Can also use Mn(2+) ion.</text>
</comment>
<dbReference type="PANTHER" id="PTHR21631">
    <property type="entry name" value="ISOCITRATE LYASE/MALATE SYNTHASE"/>
    <property type="match status" value="1"/>
</dbReference>
<evidence type="ECO:0000256" key="6">
    <source>
        <dbReference type="ARBA" id="ARBA00022532"/>
    </source>
</evidence>
<gene>
    <name evidence="15" type="ORF">B843_04745</name>
</gene>
<comment type="similarity">
    <text evidence="2">Belongs to the isocitrate lyase/PEP mutase superfamily. Isocitrate lyase family.</text>
</comment>
<evidence type="ECO:0000256" key="3">
    <source>
        <dbReference type="ARBA" id="ARBA00011881"/>
    </source>
</evidence>
<sequence length="431" mass="47316">MTTTGQARTAAEIQKDWDENPRWQGIRRDYTAEQVAELQGKVVEEHTLARRGAEVLWEKVSKRDGSYINSLGALTGNMAVQQARAGLQAVYLSGWQVAGDANLSGHTYPDQSLYPANSVPNVVRRINNALLRADEIARIEGDDTVEDWLLPIVADGEAGFGGALNVYELQKAMIAAGAAGTHWEDQLASEKKCGHLGGKVLIPTQQHIRTLTSARLAADVANTPTVIIARTDAEAATLITSDVDERDRPFITGERTSEGFYKVQNGLEPCIARAKSYAPYADMIWMETGTPDLELAKKFAEGVKAEFPDQLLAYNCSPSFNWSAHLNEDEIAKFQRELGAMGFSFQFITLAGFHALNYGMFDLAHGYAREGMTAFVDLQNREFKAAEERGFTAVKHQREVGAGYFDRIATTVDPNSSTTALKGSTEEGQFH</sequence>
<evidence type="ECO:0000256" key="1">
    <source>
        <dbReference type="ARBA" id="ARBA00004793"/>
    </source>
</evidence>
<dbReference type="CDD" id="cd00377">
    <property type="entry name" value="ICL_PEPM"/>
    <property type="match status" value="1"/>
</dbReference>
<dbReference type="GO" id="GO:0046872">
    <property type="term" value="F:metal ion binding"/>
    <property type="evidence" value="ECO:0007669"/>
    <property type="project" value="UniProtKB-KW"/>
</dbReference>
<feature type="binding site" evidence="13">
    <location>
        <begin position="315"/>
        <end position="319"/>
    </location>
    <ligand>
        <name>substrate</name>
    </ligand>
</feature>
<accession>W5Y759</accession>
<dbReference type="EMBL" id="CP004353">
    <property type="protein sequence ID" value="AHI22338.1"/>
    <property type="molecule type" value="Genomic_DNA"/>
</dbReference>
<feature type="binding site" evidence="13">
    <location>
        <position position="230"/>
    </location>
    <ligand>
        <name>substrate</name>
    </ligand>
</feature>
<evidence type="ECO:0000256" key="4">
    <source>
        <dbReference type="ARBA" id="ARBA00012909"/>
    </source>
</evidence>
<dbReference type="InterPro" id="IPR015813">
    <property type="entry name" value="Pyrv/PenolPyrv_kinase-like_dom"/>
</dbReference>
<evidence type="ECO:0000256" key="14">
    <source>
        <dbReference type="PIRSR" id="PIRSR001362-3"/>
    </source>
</evidence>
<dbReference type="FunFam" id="3.20.20.60:FF:000005">
    <property type="entry name" value="Isocitrate lyase"/>
    <property type="match status" value="1"/>
</dbReference>
<dbReference type="Pfam" id="PF00463">
    <property type="entry name" value="ICL"/>
    <property type="match status" value="2"/>
</dbReference>
<dbReference type="InterPro" id="IPR018523">
    <property type="entry name" value="Isocitrate_lyase_ph_CS"/>
</dbReference>
<comment type="subunit">
    <text evidence="3">Homotetramer.</text>
</comment>
<keyword evidence="9 15" id="KW-0456">Lyase</keyword>
<evidence type="ECO:0000256" key="5">
    <source>
        <dbReference type="ARBA" id="ARBA00022435"/>
    </source>
</evidence>
<evidence type="ECO:0000256" key="7">
    <source>
        <dbReference type="ARBA" id="ARBA00022723"/>
    </source>
</evidence>
<name>W5Y759_9CORY</name>
<evidence type="ECO:0000256" key="12">
    <source>
        <dbReference type="PIRSR" id="PIRSR001362-1"/>
    </source>
</evidence>
<dbReference type="PIRSF" id="PIRSF001362">
    <property type="entry name" value="Isocit_lyase"/>
    <property type="match status" value="1"/>
</dbReference>
<dbReference type="PROSITE" id="PS00161">
    <property type="entry name" value="ISOCITRATE_LYASE"/>
    <property type="match status" value="1"/>
</dbReference>
<dbReference type="AlphaFoldDB" id="W5Y759"/>
<evidence type="ECO:0000256" key="13">
    <source>
        <dbReference type="PIRSR" id="PIRSR001362-2"/>
    </source>
</evidence>
<evidence type="ECO:0000256" key="9">
    <source>
        <dbReference type="ARBA" id="ARBA00023239"/>
    </source>
</evidence>